<dbReference type="EMBL" id="LAHD01000057">
    <property type="protein sequence ID" value="PHK02243.1"/>
    <property type="molecule type" value="Genomic_DNA"/>
</dbReference>
<protein>
    <recommendedName>
        <fullName evidence="4">Transglycosylase SLT domain-containing protein</fullName>
    </recommendedName>
</protein>
<dbReference type="Proteomes" id="UP000222310">
    <property type="component" value="Unassembled WGS sequence"/>
</dbReference>
<reference evidence="2 3" key="1">
    <citation type="submission" date="2015-02" db="EMBL/GenBank/DDBJ databases">
        <title>Nostoc linckia genome annotation.</title>
        <authorList>
            <person name="Zhou Z."/>
        </authorList>
    </citation>
    <scope>NUCLEOTIDE SEQUENCE [LARGE SCALE GENOMIC DNA]</scope>
    <source>
        <strain evidence="3">z8</strain>
    </source>
</reference>
<evidence type="ECO:0000313" key="2">
    <source>
        <dbReference type="EMBL" id="PHK02243.1"/>
    </source>
</evidence>
<proteinExistence type="predicted"/>
<sequence length="164" mass="18025">MSKKNIPVLLSGVIVSLGLLPSLAQAQQPVSDAQVAAMVEALRQAAPQTKNPNDGLYSEWQVKPETLKGWSRTCLKRELTPTQFENSPAIARSVVSCITRRELTNQFAVTKNEIASVRGAACWWMTGNYTGCNKGFTGDYVQKVVRFYQQQRSKPATQSSKTGS</sequence>
<organism evidence="2 3">
    <name type="scientific">Nostoc linckia z8</name>
    <dbReference type="NCBI Taxonomy" id="1628746"/>
    <lineage>
        <taxon>Bacteria</taxon>
        <taxon>Bacillati</taxon>
        <taxon>Cyanobacteriota</taxon>
        <taxon>Cyanophyceae</taxon>
        <taxon>Nostocales</taxon>
        <taxon>Nostocaceae</taxon>
        <taxon>Nostoc</taxon>
    </lineage>
</organism>
<feature type="signal peptide" evidence="1">
    <location>
        <begin position="1"/>
        <end position="26"/>
    </location>
</feature>
<dbReference type="RefSeq" id="WP_180267573.1">
    <property type="nucleotide sequence ID" value="NZ_LAHD01000057.1"/>
</dbReference>
<feature type="chain" id="PRO_5040170517" description="Transglycosylase SLT domain-containing protein" evidence="1">
    <location>
        <begin position="27"/>
        <end position="164"/>
    </location>
</feature>
<evidence type="ECO:0008006" key="4">
    <source>
        <dbReference type="Google" id="ProtNLM"/>
    </source>
</evidence>
<dbReference type="GeneID" id="57091750"/>
<evidence type="ECO:0000313" key="3">
    <source>
        <dbReference type="Proteomes" id="UP000222310"/>
    </source>
</evidence>
<dbReference type="AlphaFoldDB" id="A0A9Q6EKG1"/>
<gene>
    <name evidence="2" type="ORF">VF08_19415</name>
</gene>
<evidence type="ECO:0000256" key="1">
    <source>
        <dbReference type="SAM" id="SignalP"/>
    </source>
</evidence>
<comment type="caution">
    <text evidence="2">The sequence shown here is derived from an EMBL/GenBank/DDBJ whole genome shotgun (WGS) entry which is preliminary data.</text>
</comment>
<accession>A0A9Q6EKG1</accession>
<keyword evidence="1" id="KW-0732">Signal</keyword>
<name>A0A9Q6EKG1_NOSLI</name>